<dbReference type="InterPro" id="IPR006141">
    <property type="entry name" value="Intein_N"/>
</dbReference>
<keyword evidence="6" id="KW-0347">Helicase</keyword>
<dbReference type="InterPro" id="IPR006142">
    <property type="entry name" value="INTEIN"/>
</dbReference>
<keyword evidence="7" id="KW-1185">Reference proteome</keyword>
<dbReference type="Proteomes" id="UP000055060">
    <property type="component" value="Unassembled WGS sequence"/>
</dbReference>
<dbReference type="Gene3D" id="2.170.16.10">
    <property type="entry name" value="Hedgehog/Intein (Hint) domain"/>
    <property type="match status" value="2"/>
</dbReference>
<dbReference type="Pfam" id="PF19587">
    <property type="entry name" value="DUF6094"/>
    <property type="match status" value="1"/>
</dbReference>
<evidence type="ECO:0000256" key="4">
    <source>
        <dbReference type="SAM" id="MobiDB-lite"/>
    </source>
</evidence>
<dbReference type="CDD" id="cd00081">
    <property type="entry name" value="Hint"/>
    <property type="match status" value="2"/>
</dbReference>
<dbReference type="InterPro" id="IPR029063">
    <property type="entry name" value="SAM-dependent_MTases_sf"/>
</dbReference>
<dbReference type="CDD" id="cd18793">
    <property type="entry name" value="SF2_C_SNF"/>
    <property type="match status" value="1"/>
</dbReference>
<dbReference type="SUPFAM" id="SSF53335">
    <property type="entry name" value="S-adenosyl-L-methionine-dependent methyltransferases"/>
    <property type="match status" value="1"/>
</dbReference>
<dbReference type="SMART" id="SM00490">
    <property type="entry name" value="HELICc"/>
    <property type="match status" value="1"/>
</dbReference>
<keyword evidence="6" id="KW-0067">ATP-binding</keyword>
<dbReference type="SUPFAM" id="SSF51294">
    <property type="entry name" value="Hedgehog/intein (Hint) domain"/>
    <property type="match status" value="1"/>
</dbReference>
<dbReference type="InterPro" id="IPR027417">
    <property type="entry name" value="P-loop_NTPase"/>
</dbReference>
<reference evidence="6" key="1">
    <citation type="submission" date="2015-07" db="EMBL/GenBank/DDBJ databases">
        <title>Draft Genome Sequences of Anaerolinea thermolimosa IMO-1, Bellilinea caldifistulae GOMI-1, Leptolinea tardivitalis YMTK-2, Levilinea saccharolytica KIBI-1,Longilinea arvoryzae KOME-1, Previously Described as Members of the Anaerolineaceae (Chloroflexi).</title>
        <authorList>
            <person name="Sekiguchi Y."/>
            <person name="Ohashi A."/>
            <person name="Matsuura N."/>
            <person name="Tourlousse M.D."/>
        </authorList>
    </citation>
    <scope>NUCLEOTIDE SEQUENCE [LARGE SCALE GENOMIC DNA]</scope>
    <source>
        <strain evidence="6">KOME-1</strain>
    </source>
</reference>
<dbReference type="InterPro" id="IPR046076">
    <property type="entry name" value="DUF6094"/>
</dbReference>
<dbReference type="PRINTS" id="PR00379">
    <property type="entry name" value="INTEIN"/>
</dbReference>
<dbReference type="SMART" id="SM00306">
    <property type="entry name" value="HintN"/>
    <property type="match status" value="1"/>
</dbReference>
<protein>
    <submittedName>
        <fullName evidence="6">Superfamily II DNA/RNA helicase, SNF2 family</fullName>
    </submittedName>
</protein>
<dbReference type="InterPro" id="IPR003587">
    <property type="entry name" value="Hint_dom_N"/>
</dbReference>
<dbReference type="GO" id="GO:0016787">
    <property type="term" value="F:hydrolase activity"/>
    <property type="evidence" value="ECO:0007669"/>
    <property type="project" value="UniProtKB-KW"/>
</dbReference>
<feature type="region of interest" description="Disordered" evidence="4">
    <location>
        <begin position="823"/>
        <end position="867"/>
    </location>
</feature>
<name>A0A0S7BFH1_9CHLR</name>
<dbReference type="InterPro" id="IPR003586">
    <property type="entry name" value="Hint_dom_C"/>
</dbReference>
<dbReference type="Gene3D" id="3.40.50.300">
    <property type="entry name" value="P-loop containing nucleotide triphosphate hydrolases"/>
    <property type="match status" value="2"/>
</dbReference>
<dbReference type="OrthoDB" id="9760715at2"/>
<dbReference type="PROSITE" id="PS50818">
    <property type="entry name" value="INTEIN_C_TER"/>
    <property type="match status" value="1"/>
</dbReference>
<keyword evidence="2" id="KW-0068">Autocatalytic cleavage</keyword>
<keyword evidence="6" id="KW-0547">Nucleotide-binding</keyword>
<sequence length="1472" mass="165211">MRPPAIERMGYYPTDEPVVEIIRTFVEPPTEKGRLFDPCAGEGRAAAALGTALNCETWGVELSPDRAEKAQRVLDKVYQAPWQACVLSDESVSWLYLNPPYEFDRFENQKRLEWDFLKTTSAKLMRGGLLTYIIPQKILGMVEVARLLASQYEAITIVRFPDGLYEKFKQVVVLAYKRKVFRAPDEDAVHALQAHATMDLEPIRAADEAVYRLLPAPVRGANGKPVVFKRTDWEPEEVVEATVAAGVQQTSEWLDLIHPNRSAVQLSQPVMPLKKGHIAMLMASGMMGTVRLTDDAGKPMLIKGRVVKVVEKTEQPDAKEADTVVETYKDRFVTTVAVLRQDGIEVIKDVGGLSNFMKAYGEQIAAHVLETYRPLYNLNPTEKEIAVLDSLGTQRKRLPGQDRAGLLPAQRHAAAAMARSIHRHGVGNMQGEMGVGKSTVGAAVIELLDAYPALILCPPHLVPKWIREIEEVIPGAHARELRRIGRNSDEMADANDVLDFLYQYQLACETAKRTGGAKPKWVAVVAHTSAKYGAGWRPAVIYKKTRDPLTGKLVDACACPVCGQVVMDSQDGLVVPVTDASILAEKRRFCRQRVPGWELDTDGRRKLDANGETVWGLRPCNTPLFTFNGARRYSIAEYVAKHEKGTFKILVADECLVKDTMVETNMGPKAIQDICEGDIVLSFNHTSEKIEFKRVVRTMKNPAPQRLISFAGIVCTANHPIYTDEENYVEAQKVSGKTVRVLRKDIHDIQQRRKHSTLLLQILRIIELVTGSQKANGGCSPQTYGEVHMPAMWTRILRATDRAHLCKPQVLFEKMQRGLSFQRSRSMGTNRCENASERESYERNQATTNIRTDEDEQSHAFTGHKGENEREIAWQDLSCTRWKRNRYQTAGEIAPGARVARSADGVCHRNQKSTRLAPITSALIQSGSGNSRGEVGNRGGWKNPQAEEVEISRPAQNSGLESIRVDCVEILERGNRSGFEQVCPDGYVYNLEVEGNNNYFANGVLVHNCHEFKSKSSDRGVAFHQLVTAAKQTLTLTGTFFGGKSTSIFWLLHRLNRGVRRDFAFHDEKRWARLYGVLESTRRRRRNDDADEDGVYTGNRRYRNQAKEQPGVSPAIVSRLLDTTIFLSLKDLNLALPVYKEEVVALDMLDDQGQQYRNMDSGLKQLALQSSRYLSTWLQWSLARPNSAFRDEVVLVDEVEDEDGKSVRKVPLMELPAINPNGHKWLPKENWLADFCKTEKQQGRKVLVYVRQTGTRDIQDRVQLPLQANGLRVSILGGNVDPRKREDWIARRVNGIDVLICNPRLVATGLDLIQFSSVVFFEIEWSLYTLWQSVRRVWRLGQTQPVKAIFTVYNSAMEAKGLTLMGRKMKAAQLVYGDEVGGAIVPEEEGDFLTQLARDVLDGAKLSDLQTLFADDLQVSHNPLGSLTMPSAAILPGPKVLTWDEWVSQKTVIVRKLRRKEVMPEGQMGLGI</sequence>
<dbReference type="PANTHER" id="PTHR45629:SF7">
    <property type="entry name" value="DNA EXCISION REPAIR PROTEIN ERCC-6-RELATED"/>
    <property type="match status" value="1"/>
</dbReference>
<evidence type="ECO:0000259" key="5">
    <source>
        <dbReference type="PROSITE" id="PS51194"/>
    </source>
</evidence>
<dbReference type="InterPro" id="IPR049730">
    <property type="entry name" value="SNF2/RAD54-like_C"/>
</dbReference>
<dbReference type="GO" id="GO:0004386">
    <property type="term" value="F:helicase activity"/>
    <property type="evidence" value="ECO:0007669"/>
    <property type="project" value="UniProtKB-KW"/>
</dbReference>
<dbReference type="PROSITE" id="PS50817">
    <property type="entry name" value="INTEIN_N_TER"/>
    <property type="match status" value="1"/>
</dbReference>
<dbReference type="InterPro" id="IPR036844">
    <property type="entry name" value="Hint_dom_sf"/>
</dbReference>
<feature type="compositionally biased region" description="Polar residues" evidence="4">
    <location>
        <begin position="823"/>
        <end position="833"/>
    </location>
</feature>
<dbReference type="PANTHER" id="PTHR45629">
    <property type="entry name" value="SNF2/RAD54 FAMILY MEMBER"/>
    <property type="match status" value="1"/>
</dbReference>
<evidence type="ECO:0000256" key="3">
    <source>
        <dbReference type="ARBA" id="ARBA00023000"/>
    </source>
</evidence>
<dbReference type="EMBL" id="DF967972">
    <property type="protein sequence ID" value="GAP13238.1"/>
    <property type="molecule type" value="Genomic_DNA"/>
</dbReference>
<dbReference type="CDD" id="cd02440">
    <property type="entry name" value="AdoMet_MTases"/>
    <property type="match status" value="1"/>
</dbReference>
<dbReference type="SMART" id="SM00305">
    <property type="entry name" value="HintC"/>
    <property type="match status" value="1"/>
</dbReference>
<evidence type="ECO:0000313" key="6">
    <source>
        <dbReference type="EMBL" id="GAP13238.1"/>
    </source>
</evidence>
<gene>
    <name evidence="6" type="ORF">LARV_00989</name>
</gene>
<dbReference type="GO" id="GO:0016539">
    <property type="term" value="P:intein-mediated protein splicing"/>
    <property type="evidence" value="ECO:0007669"/>
    <property type="project" value="InterPro"/>
</dbReference>
<proteinExistence type="predicted"/>
<dbReference type="InterPro" id="IPR050496">
    <property type="entry name" value="SNF2_RAD54_helicase_repair"/>
</dbReference>
<dbReference type="InterPro" id="IPR030934">
    <property type="entry name" value="Intein_C"/>
</dbReference>
<feature type="region of interest" description="Disordered" evidence="4">
    <location>
        <begin position="924"/>
        <end position="955"/>
    </location>
</feature>
<keyword evidence="3" id="KW-0651">Protein splicing</keyword>
<dbReference type="PROSITE" id="PS51194">
    <property type="entry name" value="HELICASE_CTER"/>
    <property type="match status" value="1"/>
</dbReference>
<feature type="domain" description="Helicase C-terminal" evidence="5">
    <location>
        <begin position="1228"/>
        <end position="1393"/>
    </location>
</feature>
<evidence type="ECO:0000256" key="1">
    <source>
        <dbReference type="ARBA" id="ARBA00022801"/>
    </source>
</evidence>
<feature type="region of interest" description="Disordered" evidence="4">
    <location>
        <begin position="1086"/>
        <end position="1108"/>
    </location>
</feature>
<dbReference type="NCBIfam" id="TIGR01443">
    <property type="entry name" value="intein_Cterm"/>
    <property type="match status" value="1"/>
</dbReference>
<dbReference type="Gene3D" id="3.40.50.150">
    <property type="entry name" value="Vaccinia Virus protein VP39"/>
    <property type="match status" value="1"/>
</dbReference>
<dbReference type="Pfam" id="PF00271">
    <property type="entry name" value="Helicase_C"/>
    <property type="match status" value="1"/>
</dbReference>
<keyword evidence="1" id="KW-0378">Hydrolase</keyword>
<accession>A0A0S7BFH1</accession>
<evidence type="ECO:0000313" key="7">
    <source>
        <dbReference type="Proteomes" id="UP000055060"/>
    </source>
</evidence>
<dbReference type="STRING" id="360412.LARV_00989"/>
<dbReference type="SUPFAM" id="SSF52540">
    <property type="entry name" value="P-loop containing nucleoside triphosphate hydrolases"/>
    <property type="match status" value="2"/>
</dbReference>
<dbReference type="InterPro" id="IPR001650">
    <property type="entry name" value="Helicase_C-like"/>
</dbReference>
<evidence type="ECO:0000256" key="2">
    <source>
        <dbReference type="ARBA" id="ARBA00022813"/>
    </source>
</evidence>
<organism evidence="6">
    <name type="scientific">Longilinea arvoryzae</name>
    <dbReference type="NCBI Taxonomy" id="360412"/>
    <lineage>
        <taxon>Bacteria</taxon>
        <taxon>Bacillati</taxon>
        <taxon>Chloroflexota</taxon>
        <taxon>Anaerolineae</taxon>
        <taxon>Anaerolineales</taxon>
        <taxon>Anaerolineaceae</taxon>
        <taxon>Longilinea</taxon>
    </lineage>
</organism>